<keyword evidence="1" id="KW-0732">Signal</keyword>
<name>A0A192D2P7_9SPHN</name>
<keyword evidence="4" id="KW-0813">Transport</keyword>
<dbReference type="InterPro" id="IPR049712">
    <property type="entry name" value="Poly_export"/>
</dbReference>
<dbReference type="EMBL" id="CP016033">
    <property type="protein sequence ID" value="ANK12034.1"/>
    <property type="molecule type" value="Genomic_DNA"/>
</dbReference>
<dbReference type="InterPro" id="IPR019554">
    <property type="entry name" value="Soluble_ligand-bd"/>
</dbReference>
<dbReference type="Proteomes" id="UP000078263">
    <property type="component" value="Chromosome"/>
</dbReference>
<evidence type="ECO:0000259" key="3">
    <source>
        <dbReference type="Pfam" id="PF10531"/>
    </source>
</evidence>
<evidence type="ECO:0000256" key="1">
    <source>
        <dbReference type="ARBA" id="ARBA00022729"/>
    </source>
</evidence>
<dbReference type="InterPro" id="IPR003715">
    <property type="entry name" value="Poly_export_N"/>
</dbReference>
<organism evidence="4 5">
    <name type="scientific">Erythrobacter neustonensis</name>
    <dbReference type="NCBI Taxonomy" id="1112"/>
    <lineage>
        <taxon>Bacteria</taxon>
        <taxon>Pseudomonadati</taxon>
        <taxon>Pseudomonadota</taxon>
        <taxon>Alphaproteobacteria</taxon>
        <taxon>Sphingomonadales</taxon>
        <taxon>Erythrobacteraceae</taxon>
        <taxon>Erythrobacter/Porphyrobacter group</taxon>
        <taxon>Erythrobacter</taxon>
    </lineage>
</organism>
<protein>
    <submittedName>
        <fullName evidence="4">Sugar transporter</fullName>
    </submittedName>
</protein>
<keyword evidence="4" id="KW-0762">Sugar transport</keyword>
<dbReference type="PANTHER" id="PTHR33619">
    <property type="entry name" value="POLYSACCHARIDE EXPORT PROTEIN GFCE-RELATED"/>
    <property type="match status" value="1"/>
</dbReference>
<dbReference type="KEGG" id="pns:A9D12_02795"/>
<keyword evidence="5" id="KW-1185">Reference proteome</keyword>
<proteinExistence type="predicted"/>
<accession>A0A192D2P7</accession>
<dbReference type="Pfam" id="PF10531">
    <property type="entry name" value="SLBB"/>
    <property type="match status" value="1"/>
</dbReference>
<evidence type="ECO:0000313" key="5">
    <source>
        <dbReference type="Proteomes" id="UP000078263"/>
    </source>
</evidence>
<reference evidence="4 5" key="1">
    <citation type="submission" date="2016-05" db="EMBL/GenBank/DDBJ databases">
        <title>Compelete Genome Sequence of Bacteriochlorophyll-Synthesizing Bacterium Porphyrobacter neustonensis DSM 9434.</title>
        <authorList>
            <person name="Shi X.-L."/>
            <person name="Wu Y.-H."/>
            <person name="Cheng H."/>
            <person name="Xu L."/>
            <person name="Zhang X.-Q."/>
            <person name="Wang C.-S."/>
            <person name="Xu X.-W."/>
        </authorList>
    </citation>
    <scope>NUCLEOTIDE SEQUENCE [LARGE SCALE GENOMIC DNA]</scope>
    <source>
        <strain evidence="4 5">DSM 9434</strain>
    </source>
</reference>
<dbReference type="Pfam" id="PF02563">
    <property type="entry name" value="Poly_export"/>
    <property type="match status" value="1"/>
</dbReference>
<dbReference type="AlphaFoldDB" id="A0A192D2P7"/>
<dbReference type="GO" id="GO:0015159">
    <property type="term" value="F:polysaccharide transmembrane transporter activity"/>
    <property type="evidence" value="ECO:0007669"/>
    <property type="project" value="InterPro"/>
</dbReference>
<feature type="domain" description="Soluble ligand binding" evidence="3">
    <location>
        <begin position="118"/>
        <end position="167"/>
    </location>
</feature>
<dbReference type="Gene3D" id="3.10.560.10">
    <property type="entry name" value="Outer membrane lipoprotein wza domain like"/>
    <property type="match status" value="1"/>
</dbReference>
<sequence length="223" mass="23870">MIMLSACSSSPEPVAGASVIQPRADLGQADFSYQRPTTYMLRPADKISISVFREPEFSIASIQIGVEGNVSVPMLGSIPAAGMTTKQFEQDVTRRLAAAGLKTPLVTVNIAEYASHQVTVEGAVEEPGVFTFQPGARLSSAMAMAQGFKRTAKLDQVAVFRESPEGIMIAKFDYAQVRQGTMLDPVLQPGDRVVVGTDGLSVFWEDLLKALPVFGVFAVAGLR</sequence>
<dbReference type="PANTHER" id="PTHR33619:SF3">
    <property type="entry name" value="POLYSACCHARIDE EXPORT PROTEIN GFCE-RELATED"/>
    <property type="match status" value="1"/>
</dbReference>
<evidence type="ECO:0000259" key="2">
    <source>
        <dbReference type="Pfam" id="PF02563"/>
    </source>
</evidence>
<feature type="domain" description="Polysaccharide export protein N-terminal" evidence="2">
    <location>
        <begin position="35"/>
        <end position="110"/>
    </location>
</feature>
<gene>
    <name evidence="4" type="ORF">A9D12_02795</name>
</gene>
<dbReference type="OrthoDB" id="8410640at2"/>
<evidence type="ECO:0000313" key="4">
    <source>
        <dbReference type="EMBL" id="ANK12034.1"/>
    </source>
</evidence>
<dbReference type="STRING" id="1112.A9D12_02795"/>